<evidence type="ECO:0000313" key="2">
    <source>
        <dbReference type="EMBL" id="OXS41035.1"/>
    </source>
</evidence>
<accession>A0A231Q3P2</accession>
<keyword evidence="1" id="KW-1133">Transmembrane helix</keyword>
<reference evidence="2 3" key="1">
    <citation type="submission" date="2016-03" db="EMBL/GenBank/DDBJ databases">
        <title>Sequencing of Lactobacillus Species from Commercial Turkeys.</title>
        <authorList>
            <person name="Johnson T.J."/>
            <person name="Youmans B.P."/>
            <person name="Case K.A."/>
        </authorList>
    </citation>
    <scope>NUCLEOTIDE SEQUENCE [LARGE SCALE GENOMIC DNA]</scope>
    <source>
        <strain evidence="2 3">UMNLA1</strain>
    </source>
</reference>
<keyword evidence="1" id="KW-0472">Membrane</keyword>
<gene>
    <name evidence="2" type="ORF">AYP69_03435</name>
</gene>
<dbReference type="Proteomes" id="UP000215261">
    <property type="component" value="Unassembled WGS sequence"/>
</dbReference>
<feature type="transmembrane region" description="Helical" evidence="1">
    <location>
        <begin position="43"/>
        <end position="63"/>
    </location>
</feature>
<evidence type="ECO:0000313" key="3">
    <source>
        <dbReference type="Proteomes" id="UP000215261"/>
    </source>
</evidence>
<evidence type="ECO:0000256" key="1">
    <source>
        <dbReference type="SAM" id="Phobius"/>
    </source>
</evidence>
<proteinExistence type="predicted"/>
<keyword evidence="1" id="KW-0812">Transmembrane</keyword>
<name>A0A231Q3P2_9LACO</name>
<dbReference type="AlphaFoldDB" id="A0A231Q3P2"/>
<dbReference type="RefSeq" id="WP_094075282.1">
    <property type="nucleotide sequence ID" value="NZ_LUGO01000035.1"/>
</dbReference>
<protein>
    <submittedName>
        <fullName evidence="2">Uncharacterized protein</fullName>
    </submittedName>
</protein>
<sequence>MKDKFNTLLQCYSLITTAAVASLILHGNSGAKAALGVSLKEVFIIFGLIVILTLLWSLAVFVAERIVDFFRLEMSNARLVASYRTKNKENKFKCDLNGDYYDALMLLAVAIKSISKATGEEANKIILDIPVAYKNLFRRKVGSADDSKAEGNER</sequence>
<dbReference type="EMBL" id="LUGO01000035">
    <property type="protein sequence ID" value="OXS41035.1"/>
    <property type="molecule type" value="Genomic_DNA"/>
</dbReference>
<organism evidence="2 3">
    <name type="scientific">Ligilactobacillus agilis</name>
    <dbReference type="NCBI Taxonomy" id="1601"/>
    <lineage>
        <taxon>Bacteria</taxon>
        <taxon>Bacillati</taxon>
        <taxon>Bacillota</taxon>
        <taxon>Bacilli</taxon>
        <taxon>Lactobacillales</taxon>
        <taxon>Lactobacillaceae</taxon>
        <taxon>Ligilactobacillus</taxon>
    </lineage>
</organism>
<comment type="caution">
    <text evidence="2">The sequence shown here is derived from an EMBL/GenBank/DDBJ whole genome shotgun (WGS) entry which is preliminary data.</text>
</comment>